<proteinExistence type="predicted"/>
<dbReference type="RefSeq" id="WP_268042654.1">
    <property type="nucleotide sequence ID" value="NZ_JAPQER010000015.1"/>
</dbReference>
<evidence type="ECO:0000313" key="1">
    <source>
        <dbReference type="EMBL" id="MCY6485901.1"/>
    </source>
</evidence>
<dbReference type="EMBL" id="JAPQER010000015">
    <property type="protein sequence ID" value="MCY6485901.1"/>
    <property type="molecule type" value="Genomic_DNA"/>
</dbReference>
<evidence type="ECO:0008006" key="3">
    <source>
        <dbReference type="Google" id="ProtNLM"/>
    </source>
</evidence>
<keyword evidence="2" id="KW-1185">Reference proteome</keyword>
<reference evidence="1" key="1">
    <citation type="submission" date="2022-12" db="EMBL/GenBank/DDBJ databases">
        <authorList>
            <person name="Wang J."/>
        </authorList>
    </citation>
    <scope>NUCLEOTIDE SEQUENCE</scope>
    <source>
        <strain evidence="1">HY-45-18</strain>
    </source>
</reference>
<sequence>MELNTIETQILLDVYEADINFKEQININNYTLNETDKKERKHEFAAYLLKLKRLKYIDFDEEKTFIKGGCQSPKYHTNVIMFWTEYIHITEKGIKCVENIKKTVLEKSKEELIDWGSKVYGEIKDWGTKTIAEIFIKNMK</sequence>
<accession>A0ABT4D3S9</accession>
<dbReference type="Proteomes" id="UP001078443">
    <property type="component" value="Unassembled WGS sequence"/>
</dbReference>
<name>A0ABT4D3S9_9CLOT</name>
<comment type="caution">
    <text evidence="1">The sequence shown here is derived from an EMBL/GenBank/DDBJ whole genome shotgun (WGS) entry which is preliminary data.</text>
</comment>
<evidence type="ECO:0000313" key="2">
    <source>
        <dbReference type="Proteomes" id="UP001078443"/>
    </source>
</evidence>
<gene>
    <name evidence="1" type="ORF">OW763_16440</name>
</gene>
<protein>
    <recommendedName>
        <fullName evidence="3">DUF2513 domain-containing protein</fullName>
    </recommendedName>
</protein>
<organism evidence="1 2">
    <name type="scientific">Clostridium aestuarii</name>
    <dbReference type="NCBI Taxonomy" id="338193"/>
    <lineage>
        <taxon>Bacteria</taxon>
        <taxon>Bacillati</taxon>
        <taxon>Bacillota</taxon>
        <taxon>Clostridia</taxon>
        <taxon>Eubacteriales</taxon>
        <taxon>Clostridiaceae</taxon>
        <taxon>Clostridium</taxon>
    </lineage>
</organism>